<evidence type="ECO:0000256" key="2">
    <source>
        <dbReference type="PROSITE-ProRule" id="PRU00335"/>
    </source>
</evidence>
<name>A0ABT4S647_9ACTN</name>
<dbReference type="Pfam" id="PF17932">
    <property type="entry name" value="TetR_C_24"/>
    <property type="match status" value="1"/>
</dbReference>
<feature type="domain" description="HTH tetR-type" evidence="3">
    <location>
        <begin position="23"/>
        <end position="83"/>
    </location>
</feature>
<evidence type="ECO:0000259" key="3">
    <source>
        <dbReference type="PROSITE" id="PS50977"/>
    </source>
</evidence>
<evidence type="ECO:0000313" key="4">
    <source>
        <dbReference type="EMBL" id="MDA0632669.1"/>
    </source>
</evidence>
<keyword evidence="5" id="KW-1185">Reference proteome</keyword>
<dbReference type="Gene3D" id="1.10.357.10">
    <property type="entry name" value="Tetracycline Repressor, domain 2"/>
    <property type="match status" value="1"/>
</dbReference>
<dbReference type="InterPro" id="IPR041490">
    <property type="entry name" value="KstR2_TetR_C"/>
</dbReference>
<dbReference type="InterPro" id="IPR001647">
    <property type="entry name" value="HTH_TetR"/>
</dbReference>
<dbReference type="PROSITE" id="PS50977">
    <property type="entry name" value="HTH_TETR_2"/>
    <property type="match status" value="1"/>
</dbReference>
<proteinExistence type="predicted"/>
<evidence type="ECO:0000313" key="5">
    <source>
        <dbReference type="Proteomes" id="UP001144036"/>
    </source>
</evidence>
<dbReference type="Proteomes" id="UP001144036">
    <property type="component" value="Unassembled WGS sequence"/>
</dbReference>
<reference evidence="4" key="1">
    <citation type="submission" date="2022-11" db="EMBL/GenBank/DDBJ databases">
        <title>Nonomuraea corallina sp. nov., a new species of the genus Nonomuraea isolated from sea side sediment in Thai sea.</title>
        <authorList>
            <person name="Ngamcharungchit C."/>
            <person name="Matsumoto A."/>
            <person name="Suriyachadkun C."/>
            <person name="Panbangred W."/>
            <person name="Inahashi Y."/>
            <person name="Intra B."/>
        </authorList>
    </citation>
    <scope>NUCLEOTIDE SEQUENCE</scope>
    <source>
        <strain evidence="4">MCN248</strain>
    </source>
</reference>
<dbReference type="SUPFAM" id="SSF48498">
    <property type="entry name" value="Tetracyclin repressor-like, C-terminal domain"/>
    <property type="match status" value="1"/>
</dbReference>
<accession>A0ABT4S647</accession>
<keyword evidence="1 2" id="KW-0238">DNA-binding</keyword>
<dbReference type="EMBL" id="JAPNNL010000010">
    <property type="protein sequence ID" value="MDA0632669.1"/>
    <property type="molecule type" value="Genomic_DNA"/>
</dbReference>
<dbReference type="RefSeq" id="WP_270153450.1">
    <property type="nucleotide sequence ID" value="NZ_JAPNNL010000010.1"/>
</dbReference>
<dbReference type="InterPro" id="IPR050109">
    <property type="entry name" value="HTH-type_TetR-like_transc_reg"/>
</dbReference>
<comment type="caution">
    <text evidence="4">The sequence shown here is derived from an EMBL/GenBank/DDBJ whole genome shotgun (WGS) entry which is preliminary data.</text>
</comment>
<dbReference type="InterPro" id="IPR036271">
    <property type="entry name" value="Tet_transcr_reg_TetR-rel_C_sf"/>
</dbReference>
<dbReference type="PANTHER" id="PTHR30055:SF237">
    <property type="entry name" value="TRANSCRIPTIONAL REPRESSOR MCE3R"/>
    <property type="match status" value="1"/>
</dbReference>
<dbReference type="SUPFAM" id="SSF46689">
    <property type="entry name" value="Homeodomain-like"/>
    <property type="match status" value="1"/>
</dbReference>
<dbReference type="Pfam" id="PF00440">
    <property type="entry name" value="TetR_N"/>
    <property type="match status" value="1"/>
</dbReference>
<feature type="DNA-binding region" description="H-T-H motif" evidence="2">
    <location>
        <begin position="46"/>
        <end position="65"/>
    </location>
</feature>
<dbReference type="PANTHER" id="PTHR30055">
    <property type="entry name" value="HTH-TYPE TRANSCRIPTIONAL REGULATOR RUTR"/>
    <property type="match status" value="1"/>
</dbReference>
<organism evidence="4 5">
    <name type="scientific">Nonomuraea corallina</name>
    <dbReference type="NCBI Taxonomy" id="2989783"/>
    <lineage>
        <taxon>Bacteria</taxon>
        <taxon>Bacillati</taxon>
        <taxon>Actinomycetota</taxon>
        <taxon>Actinomycetes</taxon>
        <taxon>Streptosporangiales</taxon>
        <taxon>Streptosporangiaceae</taxon>
        <taxon>Nonomuraea</taxon>
    </lineage>
</organism>
<dbReference type="InterPro" id="IPR009057">
    <property type="entry name" value="Homeodomain-like_sf"/>
</dbReference>
<sequence>MVKKSNEAPPDVPSRGDWRHYEPVKLSPILTHALEAFYEHGFHGTTVRDIARRVGVTVPALYYHHENKEAVLVALLETATNDVIWRADAAAGEGGDDPEARLANVVEAVVLHMTHRVRLAALDSELRYLQPDNRRHYAATRKKLETLLTEIIEDGVDRGVFAVTLPAETARALLGMCQAIAKWYHDGGPLRPEEIAGRYVDIALTTVGVRGPASRTGLGHPGGASPVG</sequence>
<evidence type="ECO:0000256" key="1">
    <source>
        <dbReference type="ARBA" id="ARBA00023125"/>
    </source>
</evidence>
<protein>
    <submittedName>
        <fullName evidence="4">TetR/AcrR family transcriptional regulator</fullName>
    </submittedName>
</protein>
<gene>
    <name evidence="4" type="ORF">OUY22_04505</name>
</gene>
<dbReference type="PRINTS" id="PR00455">
    <property type="entry name" value="HTHTETR"/>
</dbReference>